<proteinExistence type="predicted"/>
<organism evidence="1 2">
    <name type="scientific">Prorocentrum cordatum</name>
    <dbReference type="NCBI Taxonomy" id="2364126"/>
    <lineage>
        <taxon>Eukaryota</taxon>
        <taxon>Sar</taxon>
        <taxon>Alveolata</taxon>
        <taxon>Dinophyceae</taxon>
        <taxon>Prorocentrales</taxon>
        <taxon>Prorocentraceae</taxon>
        <taxon>Prorocentrum</taxon>
    </lineage>
</organism>
<sequence length="266" mass="28292">MVLAATTAAVAAAATGAAAVAGCFGAAWGRGPSLASRRCRHQCRSISVEGFVLVKVRGKPTHRYAALKGQTLFVGRGPDSLVAAEVVGGARLSLHRRLHQFDGEWTAYVDILPLSGRRVCIHFRDMDSAQRWMAALQQAVRGLRPADLIHRLAGDLDALAATNRELTQMVSSLGVQQGEAEPAHGVQPQGDCAAVDSCTRSGARDQEGEHERLLETSKFAFAEGLLDDLAVKSTARLERLQQAGATLRDLSESVRSPSACNTVEVG</sequence>
<evidence type="ECO:0000313" key="2">
    <source>
        <dbReference type="Proteomes" id="UP001189429"/>
    </source>
</evidence>
<protein>
    <recommendedName>
        <fullName evidence="3">PH domain-containing protein</fullName>
    </recommendedName>
</protein>
<name>A0ABN9VMJ3_9DINO</name>
<accession>A0ABN9VMJ3</accession>
<gene>
    <name evidence="1" type="ORF">PCOR1329_LOCUS58351</name>
</gene>
<evidence type="ECO:0000313" key="1">
    <source>
        <dbReference type="EMBL" id="CAK0873049.1"/>
    </source>
</evidence>
<dbReference type="Proteomes" id="UP001189429">
    <property type="component" value="Unassembled WGS sequence"/>
</dbReference>
<evidence type="ECO:0008006" key="3">
    <source>
        <dbReference type="Google" id="ProtNLM"/>
    </source>
</evidence>
<dbReference type="EMBL" id="CAUYUJ010017234">
    <property type="protein sequence ID" value="CAK0873049.1"/>
    <property type="molecule type" value="Genomic_DNA"/>
</dbReference>
<reference evidence="1" key="1">
    <citation type="submission" date="2023-10" db="EMBL/GenBank/DDBJ databases">
        <authorList>
            <person name="Chen Y."/>
            <person name="Shah S."/>
            <person name="Dougan E. K."/>
            <person name="Thang M."/>
            <person name="Chan C."/>
        </authorList>
    </citation>
    <scope>NUCLEOTIDE SEQUENCE [LARGE SCALE GENOMIC DNA]</scope>
</reference>
<keyword evidence="2" id="KW-1185">Reference proteome</keyword>
<comment type="caution">
    <text evidence="1">The sequence shown here is derived from an EMBL/GenBank/DDBJ whole genome shotgun (WGS) entry which is preliminary data.</text>
</comment>